<feature type="compositionally biased region" description="Acidic residues" evidence="1">
    <location>
        <begin position="134"/>
        <end position="145"/>
    </location>
</feature>
<feature type="domain" description="Myb/SANT-like DNA-binding" evidence="2">
    <location>
        <begin position="24"/>
        <end position="99"/>
    </location>
</feature>
<evidence type="ECO:0000313" key="3">
    <source>
        <dbReference type="Ensembl" id="ENSAOCP00000011718.2"/>
    </source>
</evidence>
<feature type="region of interest" description="Disordered" evidence="1">
    <location>
        <begin position="1"/>
        <end position="20"/>
    </location>
</feature>
<feature type="compositionally biased region" description="Low complexity" evidence="1">
    <location>
        <begin position="230"/>
        <end position="239"/>
    </location>
</feature>
<dbReference type="Ensembl" id="ENSAOCT00000019214.2">
    <property type="protein sequence ID" value="ENSAOCP00000011718.2"/>
    <property type="gene ID" value="ENSAOCG00000016064.2"/>
</dbReference>
<dbReference type="STRING" id="80972.ENSAOCP00000011718"/>
<feature type="region of interest" description="Disordered" evidence="1">
    <location>
        <begin position="128"/>
        <end position="158"/>
    </location>
</feature>
<evidence type="ECO:0000259" key="2">
    <source>
        <dbReference type="Pfam" id="PF13873"/>
    </source>
</evidence>
<dbReference type="GeneTree" id="ENSGT00450000040324"/>
<dbReference type="AlphaFoldDB" id="A0A3Q1BDZ4"/>
<feature type="compositionally biased region" description="Pro residues" evidence="1">
    <location>
        <begin position="321"/>
        <end position="334"/>
    </location>
</feature>
<dbReference type="KEGG" id="aoce:111584134"/>
<dbReference type="Proteomes" id="UP001501940">
    <property type="component" value="Chromosome 7"/>
</dbReference>
<sequence>MSTAWREDDDDFKPGGGRGGLKAKPRFSFTEVKLLLEAVKRNRYIILRKFNQGVSAETKKQTWAEITHQINGLGENHREVRQIMKKWADLKCDGKRRIAALRGPNGSNLRKKKLGPVERMVHKILMMSPRGDGDSDLDLGEDDDLSGPYGKGSNPPAYSYLSLTDSSHLQGGASYDISPLSSPEKELCGEAFHSSSDLDPAEDGEQNMDLDETDESMFSSYPPSAPPPSSTSLDPLPDDALMRVKPVHTYSRNNSQNQNQNPASNHSSSSKPPPGPSPPPPPPPPPSDAASSSAPPPPPSPTSSVPPPAPDATSDPSSTSIPPPPAPPPPPPPAAAASTPSTSSPVDPLPAGASSRGSQDQVAQLAAQSLEQQRASRMLLTSVSRSLEVLAQSVQLLVESQQEFVQESLLLQRETVDVLRDFSNTALTMLRDKASSGHLVAHRPPHF</sequence>
<dbReference type="OMA" id="VKPVYTY"/>
<feature type="region of interest" description="Disordered" evidence="1">
    <location>
        <begin position="191"/>
        <end position="360"/>
    </location>
</feature>
<feature type="compositionally biased region" description="Low complexity" evidence="1">
    <location>
        <begin position="335"/>
        <end position="345"/>
    </location>
</feature>
<dbReference type="PRINTS" id="PR01217">
    <property type="entry name" value="PRICHEXTENSN"/>
</dbReference>
<feature type="compositionally biased region" description="Pro residues" evidence="1">
    <location>
        <begin position="271"/>
        <end position="287"/>
    </location>
</feature>
<dbReference type="GO" id="GO:0005634">
    <property type="term" value="C:nucleus"/>
    <property type="evidence" value="ECO:0007669"/>
    <property type="project" value="TreeGrafter"/>
</dbReference>
<feature type="compositionally biased region" description="Low complexity" evidence="1">
    <location>
        <begin position="311"/>
        <end position="320"/>
    </location>
</feature>
<name>A0A3Q1BDZ4_AMPOC</name>
<dbReference type="Pfam" id="PF13873">
    <property type="entry name" value="Myb_DNA-bind_5"/>
    <property type="match status" value="1"/>
</dbReference>
<dbReference type="PANTHER" id="PTHR23098">
    <property type="entry name" value="AGAP001331-PA-RELATED"/>
    <property type="match status" value="1"/>
</dbReference>
<evidence type="ECO:0000256" key="1">
    <source>
        <dbReference type="SAM" id="MobiDB-lite"/>
    </source>
</evidence>
<reference evidence="3 4" key="1">
    <citation type="submission" date="2022-01" db="EMBL/GenBank/DDBJ databases">
        <title>A chromosome-scale genome assembly of the false clownfish, Amphiprion ocellaris.</title>
        <authorList>
            <person name="Ryu T."/>
        </authorList>
    </citation>
    <scope>NUCLEOTIDE SEQUENCE [LARGE SCALE GENOMIC DNA]</scope>
</reference>
<organism evidence="3 4">
    <name type="scientific">Amphiprion ocellaris</name>
    <name type="common">Clown anemonefish</name>
    <dbReference type="NCBI Taxonomy" id="80972"/>
    <lineage>
        <taxon>Eukaryota</taxon>
        <taxon>Metazoa</taxon>
        <taxon>Chordata</taxon>
        <taxon>Craniata</taxon>
        <taxon>Vertebrata</taxon>
        <taxon>Euteleostomi</taxon>
        <taxon>Actinopterygii</taxon>
        <taxon>Neopterygii</taxon>
        <taxon>Teleostei</taxon>
        <taxon>Neoteleostei</taxon>
        <taxon>Acanthomorphata</taxon>
        <taxon>Ovalentaria</taxon>
        <taxon>Pomacentridae</taxon>
        <taxon>Amphiprion</taxon>
    </lineage>
</organism>
<evidence type="ECO:0000313" key="4">
    <source>
        <dbReference type="Proteomes" id="UP001501940"/>
    </source>
</evidence>
<reference evidence="3" key="2">
    <citation type="submission" date="2025-08" db="UniProtKB">
        <authorList>
            <consortium name="Ensembl"/>
        </authorList>
    </citation>
    <scope>IDENTIFICATION</scope>
</reference>
<keyword evidence="4" id="KW-1185">Reference proteome</keyword>
<accession>A0A3Q1BDZ4</accession>
<feature type="compositionally biased region" description="Pro residues" evidence="1">
    <location>
        <begin position="294"/>
        <end position="310"/>
    </location>
</feature>
<protein>
    <recommendedName>
        <fullName evidence="2">Myb/SANT-like DNA-binding domain-containing protein</fullName>
    </recommendedName>
</protein>
<reference evidence="3" key="3">
    <citation type="submission" date="2025-09" db="UniProtKB">
        <authorList>
            <consortium name="Ensembl"/>
        </authorList>
    </citation>
    <scope>IDENTIFICATION</scope>
</reference>
<dbReference type="PANTHER" id="PTHR23098:SF3">
    <property type="entry name" value="MYB-RELATED TRANSCRIPTION FACTOR, PARTNER OF PROFILIN"/>
    <property type="match status" value="1"/>
</dbReference>
<feature type="compositionally biased region" description="Low complexity" evidence="1">
    <location>
        <begin position="253"/>
        <end position="270"/>
    </location>
</feature>
<proteinExistence type="predicted"/>
<feature type="compositionally biased region" description="Acidic residues" evidence="1">
    <location>
        <begin position="199"/>
        <end position="215"/>
    </location>
</feature>
<dbReference type="RefSeq" id="XP_023149157.2">
    <property type="nucleotide sequence ID" value="XM_023293389.3"/>
</dbReference>
<dbReference type="InterPro" id="IPR028002">
    <property type="entry name" value="Myb_DNA-bind_5"/>
</dbReference>
<dbReference type="GeneID" id="111584134"/>